<dbReference type="EMBL" id="MUYB01000033">
    <property type="protein sequence ID" value="OOS02578.1"/>
    <property type="molecule type" value="Genomic_DNA"/>
</dbReference>
<evidence type="ECO:0000313" key="1">
    <source>
        <dbReference type="EMBL" id="OOS00711.1"/>
    </source>
</evidence>
<name>A0A1T0AW98_9PAST</name>
<dbReference type="EMBL" id="MUYB01000054">
    <property type="protein sequence ID" value="OOS00711.1"/>
    <property type="molecule type" value="Genomic_DNA"/>
</dbReference>
<dbReference type="EMBL" id="MUYB01000053">
    <property type="protein sequence ID" value="OOS00928.1"/>
    <property type="molecule type" value="Genomic_DNA"/>
</dbReference>
<dbReference type="AlphaFoldDB" id="A0A1T0AW98"/>
<evidence type="ECO:0000313" key="5">
    <source>
        <dbReference type="Proteomes" id="UP000190023"/>
    </source>
</evidence>
<evidence type="ECO:0000313" key="2">
    <source>
        <dbReference type="EMBL" id="OOS00928.1"/>
    </source>
</evidence>
<evidence type="ECO:0000313" key="3">
    <source>
        <dbReference type="EMBL" id="OOS01005.1"/>
    </source>
</evidence>
<dbReference type="EMBL" id="MUYB01000051">
    <property type="protein sequence ID" value="OOS01005.1"/>
    <property type="molecule type" value="Genomic_DNA"/>
</dbReference>
<organism evidence="2 5">
    <name type="scientific">[Haemophilus] felis</name>
    <dbReference type="NCBI Taxonomy" id="123822"/>
    <lineage>
        <taxon>Bacteria</taxon>
        <taxon>Pseudomonadati</taxon>
        <taxon>Pseudomonadota</taxon>
        <taxon>Gammaproteobacteria</taxon>
        <taxon>Pasteurellales</taxon>
        <taxon>Pasteurellaceae</taxon>
    </lineage>
</organism>
<feature type="non-terminal residue" evidence="2">
    <location>
        <position position="39"/>
    </location>
</feature>
<reference evidence="2 5" key="1">
    <citation type="submission" date="2017-02" db="EMBL/GenBank/DDBJ databases">
        <title>Draft genome sequence of Haemophilus felis CCUG 31170 type strain.</title>
        <authorList>
            <person name="Engstrom-Jakobsson H."/>
            <person name="Salva-Serra F."/>
            <person name="Thorell K."/>
            <person name="Gonzales-Siles L."/>
            <person name="Karlsson R."/>
            <person name="Boulund F."/>
            <person name="Engstrand L."/>
            <person name="Kristiansson E."/>
            <person name="Moore E."/>
        </authorList>
    </citation>
    <scope>NUCLEOTIDE SEQUENCE [LARGE SCALE GENOMIC DNA]</scope>
    <source>
        <strain evidence="2 5">CCUG 31170</strain>
    </source>
</reference>
<proteinExistence type="predicted"/>
<keyword evidence="5" id="KW-1185">Reference proteome</keyword>
<accession>A0A1T0AW98</accession>
<gene>
    <name evidence="4" type="ORF">B0188_08060</name>
    <name evidence="3" type="ORF">B0188_10280</name>
    <name evidence="2" type="ORF">B0188_10475</name>
    <name evidence="1" type="ORF">B0188_10495</name>
</gene>
<evidence type="ECO:0000313" key="4">
    <source>
        <dbReference type="EMBL" id="OOS02578.1"/>
    </source>
</evidence>
<protein>
    <submittedName>
        <fullName evidence="2">Transposase</fullName>
    </submittedName>
</protein>
<dbReference type="Proteomes" id="UP000190023">
    <property type="component" value="Unassembled WGS sequence"/>
</dbReference>
<sequence length="39" mass="4602">MDTTFFGREFGVLVIMDSLSEKVVYHQIVNTEKAEYYQL</sequence>
<comment type="caution">
    <text evidence="2">The sequence shown here is derived from an EMBL/GenBank/DDBJ whole genome shotgun (WGS) entry which is preliminary data.</text>
</comment>